<evidence type="ECO:0000313" key="1">
    <source>
        <dbReference type="EMBL" id="WPU94754.1"/>
    </source>
</evidence>
<evidence type="ECO:0000313" key="2">
    <source>
        <dbReference type="Proteomes" id="UP001324380"/>
    </source>
</evidence>
<dbReference type="RefSeq" id="WP_321563870.1">
    <property type="nucleotide sequence ID" value="NZ_CP139558.1"/>
</dbReference>
<proteinExistence type="predicted"/>
<gene>
    <name evidence="1" type="ORF">SNE25_04370</name>
</gene>
<organism evidence="1 2">
    <name type="scientific">Mucilaginibacter sabulilitoris</name>
    <dbReference type="NCBI Taxonomy" id="1173583"/>
    <lineage>
        <taxon>Bacteria</taxon>
        <taxon>Pseudomonadati</taxon>
        <taxon>Bacteroidota</taxon>
        <taxon>Sphingobacteriia</taxon>
        <taxon>Sphingobacteriales</taxon>
        <taxon>Sphingobacteriaceae</taxon>
        <taxon>Mucilaginibacter</taxon>
    </lineage>
</organism>
<dbReference type="EMBL" id="CP139558">
    <property type="protein sequence ID" value="WPU94754.1"/>
    <property type="molecule type" value="Genomic_DNA"/>
</dbReference>
<accession>A0ABZ0TNP0</accession>
<reference evidence="1 2" key="1">
    <citation type="submission" date="2023-11" db="EMBL/GenBank/DDBJ databases">
        <title>Analysis of the Genomes of Mucilaginibacter gossypii cycad 4 and M. sabulilitoris SNA2: microbes with the potential for plant growth promotion.</title>
        <authorList>
            <person name="Hirsch A.M."/>
            <person name="Humm E."/>
            <person name="Rubbi M."/>
            <person name="Del Vecchio G."/>
            <person name="Ha S.M."/>
            <person name="Pellegrini M."/>
            <person name="Gunsalus R.P."/>
        </authorList>
    </citation>
    <scope>NUCLEOTIDE SEQUENCE [LARGE SCALE GENOMIC DNA]</scope>
    <source>
        <strain evidence="1 2">SNA2</strain>
    </source>
</reference>
<sequence length="182" mass="20662">MTKSGFLDIEKVRLPRSCAQVAINWLYKAGTRRVEGVALFAGVREGNIFNIQRTIIPEQKAGNVEGGLIYVVEGDELHRIGLELFDNGLQLFAQIHSHPGAAYHSDTDDAYPIVTIVGGISIVVPNFARGGVNLKEWAIYQLLPKTGWTEMAQREKENYFEIIEDLPEQKNALKWYKFWLWL</sequence>
<name>A0ABZ0TNP0_9SPHI</name>
<keyword evidence="2" id="KW-1185">Reference proteome</keyword>
<dbReference type="Proteomes" id="UP001324380">
    <property type="component" value="Chromosome"/>
</dbReference>
<evidence type="ECO:0008006" key="3">
    <source>
        <dbReference type="Google" id="ProtNLM"/>
    </source>
</evidence>
<dbReference type="SUPFAM" id="SSF102712">
    <property type="entry name" value="JAB1/MPN domain"/>
    <property type="match status" value="1"/>
</dbReference>
<protein>
    <recommendedName>
        <fullName evidence="3">JAB domain-containing protein</fullName>
    </recommendedName>
</protein>